<feature type="transmembrane region" description="Helical" evidence="6">
    <location>
        <begin position="94"/>
        <end position="118"/>
    </location>
</feature>
<gene>
    <name evidence="8" type="ORF">Lsai_2790</name>
</gene>
<dbReference type="PANTHER" id="PTHR47371:SF3">
    <property type="entry name" value="PHOSPHOGLYCEROL TRANSFERASE I"/>
    <property type="match status" value="1"/>
</dbReference>
<reference evidence="8 9" key="1">
    <citation type="submission" date="2015-11" db="EMBL/GenBank/DDBJ databases">
        <title>Genomic analysis of 38 Legionella species identifies large and diverse effector repertoires.</title>
        <authorList>
            <person name="Burstein D."/>
            <person name="Amaro F."/>
            <person name="Zusman T."/>
            <person name="Lifshitz Z."/>
            <person name="Cohen O."/>
            <person name="Gilbert J.A."/>
            <person name="Pupko T."/>
            <person name="Shuman H.A."/>
            <person name="Segal G."/>
        </authorList>
    </citation>
    <scope>NUCLEOTIDE SEQUENCE [LARGE SCALE GENOMIC DNA]</scope>
    <source>
        <strain evidence="8 9">Mt.St.Helens-4</strain>
    </source>
</reference>
<dbReference type="STRING" id="28087.Lsai_2790"/>
<name>A0A0W0YF53_9GAMM</name>
<dbReference type="Gene3D" id="3.40.720.10">
    <property type="entry name" value="Alkaline Phosphatase, subunit A"/>
    <property type="match status" value="1"/>
</dbReference>
<dbReference type="InterPro" id="IPR000917">
    <property type="entry name" value="Sulfatase_N"/>
</dbReference>
<proteinExistence type="predicted"/>
<dbReference type="RefSeq" id="WP_027272630.1">
    <property type="nucleotide sequence ID" value="NZ_CAAAJE010000013.1"/>
</dbReference>
<keyword evidence="5 6" id="KW-0472">Membrane</keyword>
<evidence type="ECO:0000256" key="5">
    <source>
        <dbReference type="ARBA" id="ARBA00023136"/>
    </source>
</evidence>
<dbReference type="PANTHER" id="PTHR47371">
    <property type="entry name" value="LIPOTEICHOIC ACID SYNTHASE"/>
    <property type="match status" value="1"/>
</dbReference>
<feature type="domain" description="Sulfatase N-terminal" evidence="7">
    <location>
        <begin position="297"/>
        <end position="588"/>
    </location>
</feature>
<feature type="transmembrane region" description="Helical" evidence="6">
    <location>
        <begin position="153"/>
        <end position="173"/>
    </location>
</feature>
<dbReference type="SUPFAM" id="SSF53649">
    <property type="entry name" value="Alkaline phosphatase-like"/>
    <property type="match status" value="1"/>
</dbReference>
<evidence type="ECO:0000313" key="9">
    <source>
        <dbReference type="Proteomes" id="UP000054621"/>
    </source>
</evidence>
<keyword evidence="3 6" id="KW-0812">Transmembrane</keyword>
<organism evidence="8 9">
    <name type="scientific">Legionella sainthelensi</name>
    <dbReference type="NCBI Taxonomy" id="28087"/>
    <lineage>
        <taxon>Bacteria</taxon>
        <taxon>Pseudomonadati</taxon>
        <taxon>Pseudomonadota</taxon>
        <taxon>Gammaproteobacteria</taxon>
        <taxon>Legionellales</taxon>
        <taxon>Legionellaceae</taxon>
        <taxon>Legionella</taxon>
    </lineage>
</organism>
<comment type="subcellular location">
    <subcellularLocation>
        <location evidence="1">Cell membrane</location>
        <topology evidence="1">Multi-pass membrane protein</topology>
    </subcellularLocation>
</comment>
<evidence type="ECO:0000313" key="8">
    <source>
        <dbReference type="EMBL" id="KTD55198.1"/>
    </source>
</evidence>
<protein>
    <submittedName>
        <fullName evidence="8">Phosphoglycerol transferase I</fullName>
    </submittedName>
</protein>
<dbReference type="InterPro" id="IPR050448">
    <property type="entry name" value="OpgB/LTA_synthase_biosynth"/>
</dbReference>
<evidence type="ECO:0000256" key="1">
    <source>
        <dbReference type="ARBA" id="ARBA00004651"/>
    </source>
</evidence>
<evidence type="ECO:0000259" key="7">
    <source>
        <dbReference type="Pfam" id="PF00884"/>
    </source>
</evidence>
<evidence type="ECO:0000256" key="3">
    <source>
        <dbReference type="ARBA" id="ARBA00022692"/>
    </source>
</evidence>
<comment type="caution">
    <text evidence="8">The sequence shown here is derived from an EMBL/GenBank/DDBJ whole genome shotgun (WGS) entry which is preliminary data.</text>
</comment>
<feature type="transmembrane region" description="Helical" evidence="6">
    <location>
        <begin position="22"/>
        <end position="45"/>
    </location>
</feature>
<dbReference type="PATRIC" id="fig|28087.4.peg.2997"/>
<evidence type="ECO:0000256" key="4">
    <source>
        <dbReference type="ARBA" id="ARBA00022989"/>
    </source>
</evidence>
<dbReference type="GO" id="GO:0005886">
    <property type="term" value="C:plasma membrane"/>
    <property type="evidence" value="ECO:0007669"/>
    <property type="project" value="UniProtKB-SubCell"/>
</dbReference>
<keyword evidence="8" id="KW-0808">Transferase</keyword>
<dbReference type="AlphaFoldDB" id="A0A0W0YF53"/>
<keyword evidence="2" id="KW-1003">Cell membrane</keyword>
<dbReference type="Pfam" id="PF00884">
    <property type="entry name" value="Sulfatase"/>
    <property type="match status" value="1"/>
</dbReference>
<dbReference type="InterPro" id="IPR017850">
    <property type="entry name" value="Alkaline_phosphatase_core_sf"/>
</dbReference>
<evidence type="ECO:0000256" key="2">
    <source>
        <dbReference type="ARBA" id="ARBA00022475"/>
    </source>
</evidence>
<keyword evidence="4 6" id="KW-1133">Transmembrane helix</keyword>
<evidence type="ECO:0000256" key="6">
    <source>
        <dbReference type="SAM" id="Phobius"/>
    </source>
</evidence>
<dbReference type="OrthoDB" id="9760224at2"/>
<dbReference type="Proteomes" id="UP000054621">
    <property type="component" value="Unassembled WGS sequence"/>
</dbReference>
<accession>A0A0W0YF53</accession>
<dbReference type="GO" id="GO:0016740">
    <property type="term" value="F:transferase activity"/>
    <property type="evidence" value="ECO:0007669"/>
    <property type="project" value="UniProtKB-KW"/>
</dbReference>
<dbReference type="EMBL" id="LNYV01000036">
    <property type="protein sequence ID" value="KTD55198.1"/>
    <property type="molecule type" value="Genomic_DNA"/>
</dbReference>
<feature type="transmembrane region" description="Helical" evidence="6">
    <location>
        <begin position="57"/>
        <end position="88"/>
    </location>
</feature>
<dbReference type="eggNOG" id="COG1368">
    <property type="taxonomic scope" value="Bacteria"/>
</dbReference>
<dbReference type="CDD" id="cd16015">
    <property type="entry name" value="LTA_synthase"/>
    <property type="match status" value="1"/>
</dbReference>
<sequence length="683" mass="78880">MHTNDKNKNPLFVRFIRYQARIWSYVFIGITIFMVSRTFMLAYFFDSHATHLIKDILTLYGLGLAYDLQAITFIFSPLVVLGLFLIVFNQTRLFSIYNLLGAFFLLSIALICVVNFFYYQYFSTQIGMNFFHILLGQADATFAYIFESYPVEWFILGGGLLLILMLGLLRAVEKNIQKINWNPRWFVKLTCIMLSIFLYISAMRCSFGGYSLYHNGFPVIASSSLVNQLVENGAAALYDAYKEIATARSIWTSITLQEALNAYNKYFNKNIQSEEFGVQHLYSQTSTKQFSKDHPKPNVVFVQMESFGRHLLLYSNTQNDMVGRLGRYFSQDFLFNNFLSSGNATYESLGYLTFNTPRPELLSTQCSNMLSSSVAKPFKMAGYKTVFLTSGSAHWANTDHFLSTQGFDQIIGLETILEHYPKAERSPWGVYDEYTFAYAYHLLNDTNENHQPIFIYINTVTNHPPYSIPTHYQSYPITLPDTLLQMVTTPFEELIQAAQTYQYANDSLGHFLDKIDHSHWGWKTIIGASGDHNQRELMFHYKDYTTLGIRFEVPFFLHVPPVYQNNIQYDPERIGSHKDIFPTLYELALSDIPYLKLGNNLLSPDNPGFEFGYNVSAFLFPEGIIVSEENKHRFYPWMDKSKILVREGLELSPSQKEQLNKVRQYELLLSWQLNESAKLAKCT</sequence>
<feature type="transmembrane region" description="Helical" evidence="6">
    <location>
        <begin position="185"/>
        <end position="202"/>
    </location>
</feature>